<feature type="compositionally biased region" description="Low complexity" evidence="1">
    <location>
        <begin position="60"/>
        <end position="71"/>
    </location>
</feature>
<evidence type="ECO:0000313" key="3">
    <source>
        <dbReference type="EMBL" id="GAA1921583.1"/>
    </source>
</evidence>
<dbReference type="PROSITE" id="PS50943">
    <property type="entry name" value="HTH_CROC1"/>
    <property type="match status" value="1"/>
</dbReference>
<dbReference type="Gene3D" id="3.30.450.180">
    <property type="match status" value="1"/>
</dbReference>
<evidence type="ECO:0000256" key="1">
    <source>
        <dbReference type="SAM" id="MobiDB-lite"/>
    </source>
</evidence>
<organism evidence="3 4">
    <name type="scientific">Streptomyces sodiiphilus</name>
    <dbReference type="NCBI Taxonomy" id="226217"/>
    <lineage>
        <taxon>Bacteria</taxon>
        <taxon>Bacillati</taxon>
        <taxon>Actinomycetota</taxon>
        <taxon>Actinomycetes</taxon>
        <taxon>Kitasatosporales</taxon>
        <taxon>Streptomycetaceae</taxon>
        <taxon>Streptomyces</taxon>
    </lineage>
</organism>
<proteinExistence type="predicted"/>
<dbReference type="Pfam" id="PF13560">
    <property type="entry name" value="HTH_31"/>
    <property type="match status" value="1"/>
</dbReference>
<feature type="domain" description="HTH cro/C1-type" evidence="2">
    <location>
        <begin position="124"/>
        <end position="174"/>
    </location>
</feature>
<sequence length="381" mass="40277">MPGGRQFALGQGGEGSVEGAGLGVGEDEENVLHGHVSVLPGRGGASQNPPFPLTGGPGTAGTTPAARRAGAPGHGHRQGSDGREAMDVMDDSGVELGGFLRSRRARVSPQSAGVRAGSRRRVPGLRREELAQLAGISVDYYVRLEQGRARQPSGEVLDALARVLELCETEREHLGSLASGRRRGPHRTDAHCPPRAPGDAAGDDPGTVGPGLRRVLDGMAGLPAVITGHRQDVLAWNTLGSLLFGDVAGRGPKDRNHARYLFLAGASRELFPDWERRARETVAVLRLSAGQYPGDALLAGLLAELAERSADFRRMWAAADVFRCGSGERRYRHRELGELVLGYQAFQLPGGPGEYDRAMHVLTAEEGSAAQQALRVLAAAG</sequence>
<dbReference type="Proteomes" id="UP001501303">
    <property type="component" value="Unassembled WGS sequence"/>
</dbReference>
<feature type="region of interest" description="Disordered" evidence="1">
    <location>
        <begin position="176"/>
        <end position="206"/>
    </location>
</feature>
<dbReference type="EMBL" id="BAAAMJ010000032">
    <property type="protein sequence ID" value="GAA1921583.1"/>
    <property type="molecule type" value="Genomic_DNA"/>
</dbReference>
<accession>A0ABP5ATM9</accession>
<dbReference type="Gene3D" id="1.10.260.40">
    <property type="entry name" value="lambda repressor-like DNA-binding domains"/>
    <property type="match status" value="1"/>
</dbReference>
<evidence type="ECO:0000259" key="2">
    <source>
        <dbReference type="PROSITE" id="PS50943"/>
    </source>
</evidence>
<feature type="compositionally biased region" description="Gly residues" evidence="1">
    <location>
        <begin position="10"/>
        <end position="24"/>
    </location>
</feature>
<keyword evidence="4" id="KW-1185">Reference proteome</keyword>
<gene>
    <name evidence="3" type="ORF">GCM10009716_32730</name>
</gene>
<name>A0ABP5ATM9_9ACTN</name>
<reference evidence="4" key="1">
    <citation type="journal article" date="2019" name="Int. J. Syst. Evol. Microbiol.">
        <title>The Global Catalogue of Microorganisms (GCM) 10K type strain sequencing project: providing services to taxonomists for standard genome sequencing and annotation.</title>
        <authorList>
            <consortium name="The Broad Institute Genomics Platform"/>
            <consortium name="The Broad Institute Genome Sequencing Center for Infectious Disease"/>
            <person name="Wu L."/>
            <person name="Ma J."/>
        </authorList>
    </citation>
    <scope>NUCLEOTIDE SEQUENCE [LARGE SCALE GENOMIC DNA]</scope>
    <source>
        <strain evidence="4">JCM 13581</strain>
    </source>
</reference>
<dbReference type="InterPro" id="IPR010982">
    <property type="entry name" value="Lambda_DNA-bd_dom_sf"/>
</dbReference>
<protein>
    <recommendedName>
        <fullName evidence="2">HTH cro/C1-type domain-containing protein</fullName>
    </recommendedName>
</protein>
<dbReference type="PANTHER" id="PTHR35010:SF2">
    <property type="entry name" value="BLL4672 PROTEIN"/>
    <property type="match status" value="1"/>
</dbReference>
<dbReference type="CDD" id="cd00093">
    <property type="entry name" value="HTH_XRE"/>
    <property type="match status" value="1"/>
</dbReference>
<evidence type="ECO:0000313" key="4">
    <source>
        <dbReference type="Proteomes" id="UP001501303"/>
    </source>
</evidence>
<dbReference type="SUPFAM" id="SSF47413">
    <property type="entry name" value="lambda repressor-like DNA-binding domains"/>
    <property type="match status" value="1"/>
</dbReference>
<comment type="caution">
    <text evidence="3">The sequence shown here is derived from an EMBL/GenBank/DDBJ whole genome shotgun (WGS) entry which is preliminary data.</text>
</comment>
<dbReference type="SMART" id="SM00530">
    <property type="entry name" value="HTH_XRE"/>
    <property type="match status" value="1"/>
</dbReference>
<dbReference type="InterPro" id="IPR041413">
    <property type="entry name" value="MLTR_LBD"/>
</dbReference>
<feature type="region of interest" description="Disordered" evidence="1">
    <location>
        <begin position="1"/>
        <end position="85"/>
    </location>
</feature>
<dbReference type="PANTHER" id="PTHR35010">
    <property type="entry name" value="BLL4672 PROTEIN-RELATED"/>
    <property type="match status" value="1"/>
</dbReference>
<dbReference type="InterPro" id="IPR001387">
    <property type="entry name" value="Cro/C1-type_HTH"/>
</dbReference>
<dbReference type="Pfam" id="PF17765">
    <property type="entry name" value="MLTR_LBD"/>
    <property type="match status" value="1"/>
</dbReference>